<accession>A0A2N0BCH9</accession>
<name>A0A2N0BCH9_9LEPT</name>
<reference evidence="1" key="3">
    <citation type="submission" date="2023-10" db="EMBL/GenBank/DDBJ databases">
        <authorList>
            <person name="Picardeau M."/>
            <person name="Thibeaux R."/>
        </authorList>
    </citation>
    <scope>NUCLEOTIDE SEQUENCE</scope>
    <source>
        <strain evidence="1">ATI7-C-A5</strain>
    </source>
</reference>
<dbReference type="AlphaFoldDB" id="A0A2N0BCH9"/>
<dbReference type="OrthoDB" id="344538at2"/>
<keyword evidence="3" id="KW-1185">Reference proteome</keyword>
<protein>
    <recommendedName>
        <fullName evidence="4">DUF1574 domain-containing protein</fullName>
    </recommendedName>
</protein>
<dbReference type="Proteomes" id="UP000232122">
    <property type="component" value="Unassembled WGS sequence"/>
</dbReference>
<reference evidence="1 3" key="2">
    <citation type="journal article" date="2018" name="Microb. Genom.">
        <title>Deciphering the unexplored Leptospira diversity from soils uncovers genomic evolution to virulence.</title>
        <authorList>
            <person name="Thibeaux R."/>
            <person name="Iraola G."/>
            <person name="Ferres I."/>
            <person name="Bierque E."/>
            <person name="Girault D."/>
            <person name="Soupe-Gilbert M.E."/>
            <person name="Picardeau M."/>
            <person name="Goarant C."/>
        </authorList>
    </citation>
    <scope>NUCLEOTIDE SEQUENCE [LARGE SCALE GENOMIC DNA]</scope>
    <source>
        <strain evidence="1 3">ATI7-C-A5</strain>
    </source>
</reference>
<evidence type="ECO:0000313" key="1">
    <source>
        <dbReference type="EMBL" id="MDV6235996.1"/>
    </source>
</evidence>
<evidence type="ECO:0008006" key="4">
    <source>
        <dbReference type="Google" id="ProtNLM"/>
    </source>
</evidence>
<dbReference type="RefSeq" id="WP_100764635.1">
    <property type="nucleotide sequence ID" value="NZ_NPEF02000011.1"/>
</dbReference>
<proteinExistence type="predicted"/>
<dbReference type="EMBL" id="NPEF01000021">
    <property type="protein sequence ID" value="PJZ94272.1"/>
    <property type="molecule type" value="Genomic_DNA"/>
</dbReference>
<gene>
    <name evidence="1" type="ORF">CH379_010215</name>
    <name evidence="2" type="ORF">CH379_03505</name>
</gene>
<evidence type="ECO:0000313" key="3">
    <source>
        <dbReference type="Proteomes" id="UP000232122"/>
    </source>
</evidence>
<dbReference type="EMBL" id="NPEF02000011">
    <property type="protein sequence ID" value="MDV6235996.1"/>
    <property type="molecule type" value="Genomic_DNA"/>
</dbReference>
<organism evidence="2">
    <name type="scientific">Leptospira ellisii</name>
    <dbReference type="NCBI Taxonomy" id="2023197"/>
    <lineage>
        <taxon>Bacteria</taxon>
        <taxon>Pseudomonadati</taxon>
        <taxon>Spirochaetota</taxon>
        <taxon>Spirochaetia</taxon>
        <taxon>Leptospirales</taxon>
        <taxon>Leptospiraceae</taxon>
        <taxon>Leptospira</taxon>
    </lineage>
</organism>
<reference evidence="2" key="1">
    <citation type="submission" date="2017-07" db="EMBL/GenBank/DDBJ databases">
        <title>Leptospira spp. isolated from tropical soils.</title>
        <authorList>
            <person name="Thibeaux R."/>
            <person name="Iraola G."/>
            <person name="Ferres I."/>
            <person name="Bierque E."/>
            <person name="Girault D."/>
            <person name="Soupe-Gilbert M.-E."/>
            <person name="Picardeau M."/>
            <person name="Goarant C."/>
        </authorList>
    </citation>
    <scope>NUCLEOTIDE SEQUENCE [LARGE SCALE GENOMIC DNA]</scope>
    <source>
        <strain evidence="2">ATI7-C-A5</strain>
    </source>
</reference>
<evidence type="ECO:0000313" key="2">
    <source>
        <dbReference type="EMBL" id="PJZ94272.1"/>
    </source>
</evidence>
<sequence>MDRVSSISNSKPLRYAGSLIVLFLSVVSSDRILYSLLFNQYDKMFSMAKNFKPADVLIVGSSHILWDLDPAELGAGIDKRVHLLNVPGADLVLRKEMISEFVRVNRNELPALIVLETDKLVFHRGRYPDSAYKSVKGYYHKGWFVDFLDRKIRAEESTAEYAVFRGSHAYSLNSFSHFVFSKLYDKYLSSAFRWSLGAIEPPKDERVEVWKKQYETFTPEADPALISELHEILKLTKLHGIRTILLETPNYRFSAEDAAEFAPIRSRLAEIAKTYSAAHIRLKPEYFETKPDLFFDASHLNPIGKTEYTNEFKNTLRSSKMF</sequence>
<comment type="caution">
    <text evidence="2">The sequence shown here is derived from an EMBL/GenBank/DDBJ whole genome shotgun (WGS) entry which is preliminary data.</text>
</comment>